<dbReference type="SUPFAM" id="SSF55729">
    <property type="entry name" value="Acyl-CoA N-acyltransferases (Nat)"/>
    <property type="match status" value="1"/>
</dbReference>
<dbReference type="Pfam" id="PF13302">
    <property type="entry name" value="Acetyltransf_3"/>
    <property type="match status" value="1"/>
</dbReference>
<dbReference type="InterPro" id="IPR016181">
    <property type="entry name" value="Acyl_CoA_acyltransferase"/>
</dbReference>
<comment type="caution">
    <text evidence="2">The sequence shown here is derived from an EMBL/GenBank/DDBJ whole genome shotgun (WGS) entry which is preliminary data.</text>
</comment>
<dbReference type="PANTHER" id="PTHR43792:SF1">
    <property type="entry name" value="N-ACETYLTRANSFERASE DOMAIN-CONTAINING PROTEIN"/>
    <property type="match status" value="1"/>
</dbReference>
<proteinExistence type="predicted"/>
<organism evidence="2 3">
    <name type="scientific">Pseudoduganella guangdongensis</name>
    <dbReference type="NCBI Taxonomy" id="2692179"/>
    <lineage>
        <taxon>Bacteria</taxon>
        <taxon>Pseudomonadati</taxon>
        <taxon>Pseudomonadota</taxon>
        <taxon>Betaproteobacteria</taxon>
        <taxon>Burkholderiales</taxon>
        <taxon>Oxalobacteraceae</taxon>
        <taxon>Telluria group</taxon>
        <taxon>Pseudoduganella</taxon>
    </lineage>
</organism>
<feature type="domain" description="N-acetyltransferase" evidence="1">
    <location>
        <begin position="7"/>
        <end position="165"/>
    </location>
</feature>
<protein>
    <submittedName>
        <fullName evidence="2">GNAT family N-acetyltransferase</fullName>
    </submittedName>
</protein>
<reference evidence="2 3" key="1">
    <citation type="submission" date="2019-12" db="EMBL/GenBank/DDBJ databases">
        <title>Novel species isolated from a subtropical stream in China.</title>
        <authorList>
            <person name="Lu H."/>
        </authorList>
    </citation>
    <scope>NUCLEOTIDE SEQUENCE [LARGE SCALE GENOMIC DNA]</scope>
    <source>
        <strain evidence="2 3">DS3</strain>
    </source>
</reference>
<dbReference type="InterPro" id="IPR000182">
    <property type="entry name" value="GNAT_dom"/>
</dbReference>
<dbReference type="PANTHER" id="PTHR43792">
    <property type="entry name" value="GNAT FAMILY, PUTATIVE (AFU_ORTHOLOGUE AFUA_3G00765)-RELATED-RELATED"/>
    <property type="match status" value="1"/>
</dbReference>
<evidence type="ECO:0000313" key="2">
    <source>
        <dbReference type="EMBL" id="MYN01670.1"/>
    </source>
</evidence>
<dbReference type="RefSeq" id="WP_161024692.1">
    <property type="nucleotide sequence ID" value="NZ_WWCJ01000004.1"/>
</dbReference>
<name>A0A6N9HE27_9BURK</name>
<dbReference type="InterPro" id="IPR051531">
    <property type="entry name" value="N-acetyltransferase"/>
</dbReference>
<gene>
    <name evidence="2" type="ORF">GTP41_06110</name>
</gene>
<evidence type="ECO:0000259" key="1">
    <source>
        <dbReference type="PROSITE" id="PS51186"/>
    </source>
</evidence>
<dbReference type="EMBL" id="WWCJ01000004">
    <property type="protein sequence ID" value="MYN01670.1"/>
    <property type="molecule type" value="Genomic_DNA"/>
</dbReference>
<sequence length="167" mass="18533">MIDTQRLTLRPLTLDDAPFYLKLLNEPSFLENIGDKGVRDLDGARAAMLAGPIEMQARLGYSLWLVLRKEDGAAIGMCGLIKRDTLPGTDIGYAYLPDYWGQGYAWEAASAALAYGRDVVGLPFLLGIVSPSNTASSQLLRKLGMHYVERIQPTTDLYRMEFPPHNK</sequence>
<keyword evidence="2" id="KW-0808">Transferase</keyword>
<dbReference type="AlphaFoldDB" id="A0A6N9HE27"/>
<dbReference type="PROSITE" id="PS51186">
    <property type="entry name" value="GNAT"/>
    <property type="match status" value="1"/>
</dbReference>
<keyword evidence="3" id="KW-1185">Reference proteome</keyword>
<accession>A0A6N9HE27</accession>
<evidence type="ECO:0000313" key="3">
    <source>
        <dbReference type="Proteomes" id="UP000448575"/>
    </source>
</evidence>
<dbReference type="Gene3D" id="3.40.630.30">
    <property type="match status" value="1"/>
</dbReference>
<dbReference type="GO" id="GO:0016747">
    <property type="term" value="F:acyltransferase activity, transferring groups other than amino-acyl groups"/>
    <property type="evidence" value="ECO:0007669"/>
    <property type="project" value="InterPro"/>
</dbReference>
<dbReference type="Proteomes" id="UP000448575">
    <property type="component" value="Unassembled WGS sequence"/>
</dbReference>